<gene>
    <name evidence="2" type="ORF">SAMN02982927_03168</name>
</gene>
<evidence type="ECO:0000313" key="2">
    <source>
        <dbReference type="EMBL" id="SFG90517.1"/>
    </source>
</evidence>
<keyword evidence="1" id="KW-1133">Transmembrane helix</keyword>
<name>A0A1I2VQD9_9BACL</name>
<keyword evidence="1" id="KW-0812">Transmembrane</keyword>
<dbReference type="AlphaFoldDB" id="A0A1I2VQD9"/>
<evidence type="ECO:0000256" key="1">
    <source>
        <dbReference type="SAM" id="Phobius"/>
    </source>
</evidence>
<proteinExistence type="predicted"/>
<evidence type="ECO:0000313" key="3">
    <source>
        <dbReference type="Proteomes" id="UP000198752"/>
    </source>
</evidence>
<accession>A0A1I2VQD9</accession>
<feature type="transmembrane region" description="Helical" evidence="1">
    <location>
        <begin position="6"/>
        <end position="22"/>
    </location>
</feature>
<dbReference type="Proteomes" id="UP000198752">
    <property type="component" value="Unassembled WGS sequence"/>
</dbReference>
<keyword evidence="3" id="KW-1185">Reference proteome</keyword>
<sequence>MFVIFFLTFFLMVFIIYTPDFKGNSLKKYVNLALVLLAIALVCFNSVTGTRIPDIVMIILIALAFLPTLLHLKSSERKL</sequence>
<organism evidence="2 3">
    <name type="scientific">Sporolactobacillus nakayamae</name>
    <dbReference type="NCBI Taxonomy" id="269670"/>
    <lineage>
        <taxon>Bacteria</taxon>
        <taxon>Bacillati</taxon>
        <taxon>Bacillota</taxon>
        <taxon>Bacilli</taxon>
        <taxon>Bacillales</taxon>
        <taxon>Sporolactobacillaceae</taxon>
        <taxon>Sporolactobacillus</taxon>
    </lineage>
</organism>
<feature type="transmembrane region" description="Helical" evidence="1">
    <location>
        <begin position="55"/>
        <end position="72"/>
    </location>
</feature>
<dbReference type="RefSeq" id="WP_093674539.1">
    <property type="nucleotide sequence ID" value="NZ_FOOY01000028.1"/>
</dbReference>
<keyword evidence="1" id="KW-0472">Membrane</keyword>
<protein>
    <submittedName>
        <fullName evidence="2">Uncharacterized protein</fullName>
    </submittedName>
</protein>
<reference evidence="3" key="1">
    <citation type="submission" date="2016-10" db="EMBL/GenBank/DDBJ databases">
        <authorList>
            <person name="Varghese N."/>
            <person name="Submissions S."/>
        </authorList>
    </citation>
    <scope>NUCLEOTIDE SEQUENCE [LARGE SCALE GENOMIC DNA]</scope>
    <source>
        <strain evidence="3">ATCC 700379</strain>
    </source>
</reference>
<dbReference type="EMBL" id="FOOY01000028">
    <property type="protein sequence ID" value="SFG90517.1"/>
    <property type="molecule type" value="Genomic_DNA"/>
</dbReference>
<dbReference type="STRING" id="269670.SAMN02982927_03168"/>
<feature type="transmembrane region" description="Helical" evidence="1">
    <location>
        <begin position="29"/>
        <end position="49"/>
    </location>
</feature>